<dbReference type="AlphaFoldDB" id="A0A1G2EYH7"/>
<feature type="domain" description="Methyltransferase" evidence="1">
    <location>
        <begin position="21"/>
        <end position="119"/>
    </location>
</feature>
<comment type="caution">
    <text evidence="2">The sequence shown here is derived from an EMBL/GenBank/DDBJ whole genome shotgun (WGS) entry which is preliminary data.</text>
</comment>
<protein>
    <recommendedName>
        <fullName evidence="1">Methyltransferase domain-containing protein</fullName>
    </recommendedName>
</protein>
<proteinExistence type="predicted"/>
<reference evidence="2 3" key="1">
    <citation type="journal article" date="2016" name="Nat. Commun.">
        <title>Thousands of microbial genomes shed light on interconnected biogeochemical processes in an aquifer system.</title>
        <authorList>
            <person name="Anantharaman K."/>
            <person name="Brown C.T."/>
            <person name="Hug L.A."/>
            <person name="Sharon I."/>
            <person name="Castelle C.J."/>
            <person name="Probst A.J."/>
            <person name="Thomas B.C."/>
            <person name="Singh A."/>
            <person name="Wilkins M.J."/>
            <person name="Karaoz U."/>
            <person name="Brodie E.L."/>
            <person name="Williams K.H."/>
            <person name="Hubbard S.S."/>
            <person name="Banfield J.F."/>
        </authorList>
    </citation>
    <scope>NUCLEOTIDE SEQUENCE [LARGE SCALE GENOMIC DNA]</scope>
</reference>
<dbReference type="InterPro" id="IPR050508">
    <property type="entry name" value="Methyltransf_Superfamily"/>
</dbReference>
<evidence type="ECO:0000313" key="3">
    <source>
        <dbReference type="Proteomes" id="UP000177486"/>
    </source>
</evidence>
<evidence type="ECO:0000259" key="1">
    <source>
        <dbReference type="Pfam" id="PF13649"/>
    </source>
</evidence>
<gene>
    <name evidence="2" type="ORF">A2931_01780</name>
</gene>
<organism evidence="2 3">
    <name type="scientific">Candidatus Niyogibacteria bacterium RIFCSPLOWO2_01_FULL_45_48</name>
    <dbReference type="NCBI Taxonomy" id="1801724"/>
    <lineage>
        <taxon>Bacteria</taxon>
        <taxon>Candidatus Niyogiibacteriota</taxon>
    </lineage>
</organism>
<dbReference type="Proteomes" id="UP000177486">
    <property type="component" value="Unassembled WGS sequence"/>
</dbReference>
<dbReference type="PANTHER" id="PTHR42912:SF93">
    <property type="entry name" value="N6-ADENOSINE-METHYLTRANSFERASE TMT1A"/>
    <property type="match status" value="1"/>
</dbReference>
<name>A0A1G2EYH7_9BACT</name>
<dbReference type="Gene3D" id="3.40.50.150">
    <property type="entry name" value="Vaccinia Virus protein VP39"/>
    <property type="match status" value="1"/>
</dbReference>
<dbReference type="GO" id="GO:0008168">
    <property type="term" value="F:methyltransferase activity"/>
    <property type="evidence" value="ECO:0007669"/>
    <property type="project" value="TreeGrafter"/>
</dbReference>
<dbReference type="InterPro" id="IPR029063">
    <property type="entry name" value="SAM-dependent_MTases_sf"/>
</dbReference>
<dbReference type="InterPro" id="IPR041698">
    <property type="entry name" value="Methyltransf_25"/>
</dbReference>
<evidence type="ECO:0000313" key="2">
    <source>
        <dbReference type="EMBL" id="OGZ30813.1"/>
    </source>
</evidence>
<accession>A0A1G2EYH7</accession>
<dbReference type="PANTHER" id="PTHR42912">
    <property type="entry name" value="METHYLTRANSFERASE"/>
    <property type="match status" value="1"/>
</dbReference>
<dbReference type="Pfam" id="PF13649">
    <property type="entry name" value="Methyltransf_25"/>
    <property type="match status" value="1"/>
</dbReference>
<sequence length="175" mass="19294">MFINPEQVIKMLGVKTGSQAADLGCGAGFYTIPLAKAVGPAGRVYAFDVRPEMLELTRSKARESHMLNIMTMRSDLERERGTNLAENAVDFVLISNTLFQTENKPALLKEAFRILKNDGELALIDWDPFNRGAGPKTDEAVSKDTAGKLAEDAGFRPVKEFDAGENHYGLLYIKL</sequence>
<dbReference type="CDD" id="cd02440">
    <property type="entry name" value="AdoMet_MTases"/>
    <property type="match status" value="1"/>
</dbReference>
<dbReference type="EMBL" id="MHMQ01000013">
    <property type="protein sequence ID" value="OGZ30813.1"/>
    <property type="molecule type" value="Genomic_DNA"/>
</dbReference>
<dbReference type="SUPFAM" id="SSF53335">
    <property type="entry name" value="S-adenosyl-L-methionine-dependent methyltransferases"/>
    <property type="match status" value="1"/>
</dbReference>